<dbReference type="PANTHER" id="PTHR47691:SF3">
    <property type="entry name" value="HTH-TYPE TRANSCRIPTIONAL REGULATOR RV0890C-RELATED"/>
    <property type="match status" value="1"/>
</dbReference>
<feature type="region of interest" description="Disordered" evidence="1">
    <location>
        <begin position="172"/>
        <end position="207"/>
    </location>
</feature>
<feature type="domain" description="NB-ARC" evidence="2">
    <location>
        <begin position="228"/>
        <end position="380"/>
    </location>
</feature>
<dbReference type="InterPro" id="IPR027417">
    <property type="entry name" value="P-loop_NTPase"/>
</dbReference>
<evidence type="ECO:0000259" key="2">
    <source>
        <dbReference type="Pfam" id="PF00931"/>
    </source>
</evidence>
<organism evidence="3 4">
    <name type="scientific">Dactylosporangium fulvum</name>
    <dbReference type="NCBI Taxonomy" id="53359"/>
    <lineage>
        <taxon>Bacteria</taxon>
        <taxon>Bacillati</taxon>
        <taxon>Actinomycetota</taxon>
        <taxon>Actinomycetes</taxon>
        <taxon>Micromonosporales</taxon>
        <taxon>Micromonosporaceae</taxon>
        <taxon>Dactylosporangium</taxon>
    </lineage>
</organism>
<evidence type="ECO:0000313" key="4">
    <source>
        <dbReference type="Proteomes" id="UP001059617"/>
    </source>
</evidence>
<dbReference type="Proteomes" id="UP001059617">
    <property type="component" value="Chromosome"/>
</dbReference>
<dbReference type="InterPro" id="IPR002182">
    <property type="entry name" value="NB-ARC"/>
</dbReference>
<dbReference type="PANTHER" id="PTHR47691">
    <property type="entry name" value="REGULATOR-RELATED"/>
    <property type="match status" value="1"/>
</dbReference>
<evidence type="ECO:0000256" key="1">
    <source>
        <dbReference type="SAM" id="MobiDB-lite"/>
    </source>
</evidence>
<dbReference type="PRINTS" id="PR00364">
    <property type="entry name" value="DISEASERSIST"/>
</dbReference>
<sequence length="669" mass="71890">MVRRRTRRRADLDVDLIDLADAGLPHTLTDQDEPLPAPVRALTPRLVAPECNRSFPVSLQVGIEERAEAVSEDKASGIPVGSPQPATATSPTAFVALLRKLRAWSGMTYRQLAANAETVRDTLPASTIASTLSRSGLPRREFVMAFVRACGLDQASSEHWAQVRDALAARAVAEGSPSSEQPGPMPLAPAAPRVGGRPVPATLPPDVADFTGRAEQVRYLGDLLMATLDDRSPGAPVVVALAGMGGIGKTALAVHVAHLVASTYPDGQLYVNLRGMETAPLEPGEVLAQFLRALGVDDRAIPSDLSERTAMYRTQLADRKVLVVLDNALSEEQIRPLLPGVWTCAVVVTSRTRLAGIEGATGVDLSVYSDTEAIRLLARMTGEHRVATQAAVAAEIVDLCSGLPLAVRIAGARLAARPTWPLSRLVAMLGEECRRLDRLATGDLAVRASLELSYQWLDGTSRRLFRLLGLFNAPDFPVGLPAVVLGCSLERATELAETLVDAQLLVDAGTDAVGQYRYKFHDLVRLYARERAEAEESGCDLMQVVSCGLGGWLALAEQMARSIPGPCSADIKGPAQRPVIGWAKDHLQRMDPVRWFDAEREALLAAMHQACALGLDALAFELATCLEKYFDLRGIHPDWSSTRTPPCRRPAVAPATGWVRRSCCMGGST</sequence>
<dbReference type="Pfam" id="PF13560">
    <property type="entry name" value="HTH_31"/>
    <property type="match status" value="1"/>
</dbReference>
<dbReference type="Pfam" id="PF00931">
    <property type="entry name" value="NB-ARC"/>
    <property type="match status" value="1"/>
</dbReference>
<dbReference type="EMBL" id="CP073720">
    <property type="protein sequence ID" value="UWP80320.1"/>
    <property type="molecule type" value="Genomic_DNA"/>
</dbReference>
<protein>
    <submittedName>
        <fullName evidence="3">NB-ARC domain-containing protein</fullName>
    </submittedName>
</protein>
<evidence type="ECO:0000313" key="3">
    <source>
        <dbReference type="EMBL" id="UWP80320.1"/>
    </source>
</evidence>
<keyword evidence="4" id="KW-1185">Reference proteome</keyword>
<reference evidence="3" key="2">
    <citation type="submission" date="2022-09" db="EMBL/GenBank/DDBJ databases">
        <title>Biosynthetic gene clusters of Dactylosporangioum fulvum.</title>
        <authorList>
            <person name="Caradec T."/>
        </authorList>
    </citation>
    <scope>NUCLEOTIDE SEQUENCE</scope>
    <source>
        <strain evidence="3">NRRL B-16292</strain>
    </source>
</reference>
<name>A0ABY5VRY8_9ACTN</name>
<dbReference type="RefSeq" id="WP_259858078.1">
    <property type="nucleotide sequence ID" value="NZ_BAAAST010000009.1"/>
</dbReference>
<dbReference type="SUPFAM" id="SSF52540">
    <property type="entry name" value="P-loop containing nucleoside triphosphate hydrolases"/>
    <property type="match status" value="1"/>
</dbReference>
<reference evidence="3" key="1">
    <citation type="submission" date="2021-04" db="EMBL/GenBank/DDBJ databases">
        <authorList>
            <person name="Hartkoorn R.C."/>
            <person name="Beaudoing E."/>
            <person name="Hot D."/>
        </authorList>
    </citation>
    <scope>NUCLEOTIDE SEQUENCE</scope>
    <source>
        <strain evidence="3">NRRL B-16292</strain>
    </source>
</reference>
<dbReference type="Gene3D" id="1.10.8.430">
    <property type="entry name" value="Helical domain of apoptotic protease-activating factors"/>
    <property type="match status" value="1"/>
</dbReference>
<accession>A0ABY5VRY8</accession>
<dbReference type="InterPro" id="IPR042197">
    <property type="entry name" value="Apaf_helical"/>
</dbReference>
<gene>
    <name evidence="3" type="ORF">Dfulv_34875</name>
</gene>
<proteinExistence type="predicted"/>
<dbReference type="Gene3D" id="3.40.50.300">
    <property type="entry name" value="P-loop containing nucleotide triphosphate hydrolases"/>
    <property type="match status" value="1"/>
</dbReference>